<evidence type="ECO:0000256" key="6">
    <source>
        <dbReference type="ARBA" id="ARBA00022840"/>
    </source>
</evidence>
<evidence type="ECO:0000256" key="1">
    <source>
        <dbReference type="ARBA" id="ARBA00012513"/>
    </source>
</evidence>
<dbReference type="EMBL" id="KV426565">
    <property type="protein sequence ID" value="KZV79783.1"/>
    <property type="molecule type" value="Genomic_DNA"/>
</dbReference>
<dbReference type="InterPro" id="IPR044092">
    <property type="entry name" value="STKc_PRP4"/>
</dbReference>
<dbReference type="Gene3D" id="1.10.510.10">
    <property type="entry name" value="Transferase(Phosphotransferase) domain 1"/>
    <property type="match status" value="1"/>
</dbReference>
<dbReference type="GO" id="GO:0004674">
    <property type="term" value="F:protein serine/threonine kinase activity"/>
    <property type="evidence" value="ECO:0007669"/>
    <property type="project" value="UniProtKB-KW"/>
</dbReference>
<evidence type="ECO:0000256" key="4">
    <source>
        <dbReference type="ARBA" id="ARBA00022741"/>
    </source>
</evidence>
<dbReference type="PROSITE" id="PS00107">
    <property type="entry name" value="PROTEIN_KINASE_ATP"/>
    <property type="match status" value="1"/>
</dbReference>
<dbReference type="Proteomes" id="UP000077266">
    <property type="component" value="Unassembled WGS sequence"/>
</dbReference>
<dbReference type="SUPFAM" id="SSF56112">
    <property type="entry name" value="Protein kinase-like (PK-like)"/>
    <property type="match status" value="1"/>
</dbReference>
<evidence type="ECO:0000256" key="7">
    <source>
        <dbReference type="ARBA" id="ARBA00023596"/>
    </source>
</evidence>
<sequence length="482" mass="53232">MPATPEASQPSTQGPDTPTTIGRSQSVILQTAPPPPDTPRAEAPSRSASPAANDQFSLEKSTDGQASLADGGEQVSAADYDPSLDRKQDEDKRFGRQEVAMDVDLVEEVVEEEEEEEIDDLFALGTPEKKKTRIVRKVTKPTVDVVAADAAADPEGYYTVRLGETLDGGRYHVFSIVGKGMFSNVVRARDMQATGAEVAIKIIRAQETMYKAGIKEVGILHKLRAADPDDKRHFVRLDRTFEHRGHLCLVFESLNMNLREVVKRFGKDVGLSVGAVRAYANQLFVALALMKKLNLMHADLKPDNILVSENKATLKVCDLGSAADASEGGVEVTPYLVSRFYRAPEIILGMPYDCAIDVWSAGCTLYELYTGKILFPGRSNAHMLLLMTELRGRFNTKLIKRARFADTYFDELGAFVHPDAKTVNALKMRDLKSRLMPAGERFSDAEAKSLTQFVDLLEKCLMLDPARRITPKEVLAHPFLRG</sequence>
<dbReference type="InterPro" id="IPR011009">
    <property type="entry name" value="Kinase-like_dom_sf"/>
</dbReference>
<keyword evidence="2 9" id="KW-0723">Serine/threonine-protein kinase</keyword>
<keyword evidence="13" id="KW-1185">Reference proteome</keyword>
<dbReference type="Gene3D" id="3.30.200.20">
    <property type="entry name" value="Phosphorylase Kinase, domain 1"/>
    <property type="match status" value="1"/>
</dbReference>
<feature type="domain" description="Protein kinase" evidence="11">
    <location>
        <begin position="171"/>
        <end position="480"/>
    </location>
</feature>
<dbReference type="CDD" id="cd14135">
    <property type="entry name" value="STKc_PRP4"/>
    <property type="match status" value="1"/>
</dbReference>
<dbReference type="Pfam" id="PF00069">
    <property type="entry name" value="Pkinase"/>
    <property type="match status" value="1"/>
</dbReference>
<evidence type="ECO:0000256" key="9">
    <source>
        <dbReference type="RuleBase" id="RU000304"/>
    </source>
</evidence>
<dbReference type="PANTHER" id="PTHR24058:SF103">
    <property type="entry name" value="SERINE_THREONINE-PROTEIN KINASE PRP4 HOMOLOG"/>
    <property type="match status" value="1"/>
</dbReference>
<feature type="region of interest" description="Disordered" evidence="10">
    <location>
        <begin position="1"/>
        <end position="95"/>
    </location>
</feature>
<evidence type="ECO:0000313" key="12">
    <source>
        <dbReference type="EMBL" id="KZV79783.1"/>
    </source>
</evidence>
<organism evidence="12 13">
    <name type="scientific">Exidia glandulosa HHB12029</name>
    <dbReference type="NCBI Taxonomy" id="1314781"/>
    <lineage>
        <taxon>Eukaryota</taxon>
        <taxon>Fungi</taxon>
        <taxon>Dikarya</taxon>
        <taxon>Basidiomycota</taxon>
        <taxon>Agaricomycotina</taxon>
        <taxon>Agaricomycetes</taxon>
        <taxon>Auriculariales</taxon>
        <taxon>Exidiaceae</taxon>
        <taxon>Exidia</taxon>
    </lineage>
</organism>
<gene>
    <name evidence="12" type="ORF">EXIGLDRAFT_781869</name>
</gene>
<evidence type="ECO:0000259" key="11">
    <source>
        <dbReference type="PROSITE" id="PS50011"/>
    </source>
</evidence>
<evidence type="ECO:0000256" key="3">
    <source>
        <dbReference type="ARBA" id="ARBA00022679"/>
    </source>
</evidence>
<dbReference type="InterPro" id="IPR008271">
    <property type="entry name" value="Ser/Thr_kinase_AS"/>
</dbReference>
<dbReference type="InParanoid" id="A0A165B415"/>
<dbReference type="InterPro" id="IPR017441">
    <property type="entry name" value="Protein_kinase_ATP_BS"/>
</dbReference>
<feature type="compositionally biased region" description="Polar residues" evidence="10">
    <location>
        <begin position="1"/>
        <end position="29"/>
    </location>
</feature>
<dbReference type="OrthoDB" id="9332038at2759"/>
<evidence type="ECO:0000313" key="13">
    <source>
        <dbReference type="Proteomes" id="UP000077266"/>
    </source>
</evidence>
<dbReference type="FunFam" id="1.10.510.10:FF:000078">
    <property type="entry name" value="Serine/threonine-protein kinase PRP4 homolog"/>
    <property type="match status" value="1"/>
</dbReference>
<accession>A0A165B415</accession>
<dbReference type="InterPro" id="IPR000719">
    <property type="entry name" value="Prot_kinase_dom"/>
</dbReference>
<comment type="similarity">
    <text evidence="7">Belongs to the protein kinase superfamily. CMGC Ser/Thr protein kinase family.</text>
</comment>
<reference evidence="12 13" key="1">
    <citation type="journal article" date="2016" name="Mol. Biol. Evol.">
        <title>Comparative Genomics of Early-Diverging Mushroom-Forming Fungi Provides Insights into the Origins of Lignocellulose Decay Capabilities.</title>
        <authorList>
            <person name="Nagy L.G."/>
            <person name="Riley R."/>
            <person name="Tritt A."/>
            <person name="Adam C."/>
            <person name="Daum C."/>
            <person name="Floudas D."/>
            <person name="Sun H."/>
            <person name="Yadav J.S."/>
            <person name="Pangilinan J."/>
            <person name="Larsson K.H."/>
            <person name="Matsuura K."/>
            <person name="Barry K."/>
            <person name="Labutti K."/>
            <person name="Kuo R."/>
            <person name="Ohm R.A."/>
            <person name="Bhattacharya S.S."/>
            <person name="Shirouzu T."/>
            <person name="Yoshinaga Y."/>
            <person name="Martin F.M."/>
            <person name="Grigoriev I.V."/>
            <person name="Hibbett D.S."/>
        </authorList>
    </citation>
    <scope>NUCLEOTIDE SEQUENCE [LARGE SCALE GENOMIC DNA]</scope>
    <source>
        <strain evidence="12 13">HHB12029</strain>
    </source>
</reference>
<evidence type="ECO:0000256" key="10">
    <source>
        <dbReference type="SAM" id="MobiDB-lite"/>
    </source>
</evidence>
<protein>
    <recommendedName>
        <fullName evidence="1">non-specific serine/threonine protein kinase</fullName>
        <ecNumber evidence="1">2.7.11.1</ecNumber>
    </recommendedName>
</protein>
<dbReference type="AlphaFoldDB" id="A0A165B415"/>
<name>A0A165B415_EXIGL</name>
<dbReference type="PANTHER" id="PTHR24058">
    <property type="entry name" value="DUAL SPECIFICITY PROTEIN KINASE"/>
    <property type="match status" value="1"/>
</dbReference>
<dbReference type="PROSITE" id="PS00108">
    <property type="entry name" value="PROTEIN_KINASE_ST"/>
    <property type="match status" value="1"/>
</dbReference>
<evidence type="ECO:0000256" key="8">
    <source>
        <dbReference type="PROSITE-ProRule" id="PRU10141"/>
    </source>
</evidence>
<keyword evidence="3" id="KW-0808">Transferase</keyword>
<dbReference type="PROSITE" id="PS50011">
    <property type="entry name" value="PROTEIN_KINASE_DOM"/>
    <property type="match status" value="1"/>
</dbReference>
<proteinExistence type="inferred from homology"/>
<keyword evidence="6 8" id="KW-0067">ATP-binding</keyword>
<dbReference type="FunCoup" id="A0A165B415">
    <property type="interactions" value="143"/>
</dbReference>
<feature type="binding site" evidence="8">
    <location>
        <position position="201"/>
    </location>
    <ligand>
        <name>ATP</name>
        <dbReference type="ChEBI" id="CHEBI:30616"/>
    </ligand>
</feature>
<dbReference type="GO" id="GO:0005524">
    <property type="term" value="F:ATP binding"/>
    <property type="evidence" value="ECO:0007669"/>
    <property type="project" value="UniProtKB-UniRule"/>
</dbReference>
<dbReference type="EC" id="2.7.11.1" evidence="1"/>
<feature type="compositionally biased region" description="Basic and acidic residues" evidence="10">
    <location>
        <begin position="83"/>
        <end position="95"/>
    </location>
</feature>
<evidence type="ECO:0000256" key="5">
    <source>
        <dbReference type="ARBA" id="ARBA00022777"/>
    </source>
</evidence>
<keyword evidence="4 8" id="KW-0547">Nucleotide-binding</keyword>
<evidence type="ECO:0000256" key="2">
    <source>
        <dbReference type="ARBA" id="ARBA00022527"/>
    </source>
</evidence>
<dbReference type="GO" id="GO:0045292">
    <property type="term" value="P:mRNA cis splicing, via spliceosome"/>
    <property type="evidence" value="ECO:0007669"/>
    <property type="project" value="InterPro"/>
</dbReference>
<feature type="compositionally biased region" description="Low complexity" evidence="10">
    <location>
        <begin position="41"/>
        <end position="52"/>
    </location>
</feature>
<dbReference type="InterPro" id="IPR050494">
    <property type="entry name" value="Ser_Thr_dual-spec_kinase"/>
</dbReference>
<keyword evidence="5 12" id="KW-0418">Kinase</keyword>
<dbReference type="STRING" id="1314781.A0A165B415"/>
<dbReference type="SMART" id="SM00220">
    <property type="entry name" value="S_TKc"/>
    <property type="match status" value="1"/>
</dbReference>
<feature type="compositionally biased region" description="Polar residues" evidence="10">
    <location>
        <begin position="54"/>
        <end position="65"/>
    </location>
</feature>